<evidence type="ECO:0000259" key="9">
    <source>
        <dbReference type="Pfam" id="PF07732"/>
    </source>
</evidence>
<dbReference type="InterPro" id="IPR001117">
    <property type="entry name" value="Cu-oxidase_2nd"/>
</dbReference>
<dbReference type="SUPFAM" id="SSF49503">
    <property type="entry name" value="Cupredoxins"/>
    <property type="match status" value="3"/>
</dbReference>
<keyword evidence="2" id="KW-0479">Metal-binding</keyword>
<organism evidence="10 11">
    <name type="scientific">Clytia hemisphaerica</name>
    <dbReference type="NCBI Taxonomy" id="252671"/>
    <lineage>
        <taxon>Eukaryota</taxon>
        <taxon>Metazoa</taxon>
        <taxon>Cnidaria</taxon>
        <taxon>Hydrozoa</taxon>
        <taxon>Hydroidolina</taxon>
        <taxon>Leptothecata</taxon>
        <taxon>Obeliida</taxon>
        <taxon>Clytiidae</taxon>
        <taxon>Clytia</taxon>
    </lineage>
</organism>
<keyword evidence="6" id="KW-0732">Signal</keyword>
<dbReference type="GO" id="GO:0006826">
    <property type="term" value="P:iron ion transport"/>
    <property type="evidence" value="ECO:0007669"/>
    <property type="project" value="TreeGrafter"/>
</dbReference>
<dbReference type="InterPro" id="IPR045087">
    <property type="entry name" value="Cu-oxidase_fam"/>
</dbReference>
<feature type="transmembrane region" description="Helical" evidence="5">
    <location>
        <begin position="687"/>
        <end position="711"/>
    </location>
</feature>
<dbReference type="EnsemblMetazoa" id="CLYHEMT004607.1">
    <property type="protein sequence ID" value="CLYHEMP004607.1"/>
    <property type="gene ID" value="CLYHEMG004607"/>
</dbReference>
<dbReference type="InterPro" id="IPR033138">
    <property type="entry name" value="Cu_oxidase_CS"/>
</dbReference>
<dbReference type="Gene3D" id="2.60.40.420">
    <property type="entry name" value="Cupredoxins - blue copper proteins"/>
    <property type="match status" value="3"/>
</dbReference>
<evidence type="ECO:0000256" key="6">
    <source>
        <dbReference type="SAM" id="SignalP"/>
    </source>
</evidence>
<dbReference type="InterPro" id="IPR011706">
    <property type="entry name" value="Cu-oxidase_C"/>
</dbReference>
<dbReference type="InterPro" id="IPR002355">
    <property type="entry name" value="Cu_oxidase_Cu_BS"/>
</dbReference>
<reference evidence="10" key="1">
    <citation type="submission" date="2021-01" db="UniProtKB">
        <authorList>
            <consortium name="EnsemblMetazoa"/>
        </authorList>
    </citation>
    <scope>IDENTIFICATION</scope>
</reference>
<evidence type="ECO:0000313" key="10">
    <source>
        <dbReference type="EnsemblMetazoa" id="CLYHEMP004607.1"/>
    </source>
</evidence>
<keyword evidence="11" id="KW-1185">Reference proteome</keyword>
<dbReference type="CDD" id="cd13884">
    <property type="entry name" value="CuRO_2_tcLCC_insect_like"/>
    <property type="match status" value="1"/>
</dbReference>
<evidence type="ECO:0000256" key="5">
    <source>
        <dbReference type="SAM" id="Phobius"/>
    </source>
</evidence>
<dbReference type="InterPro" id="IPR008972">
    <property type="entry name" value="Cupredoxin"/>
</dbReference>
<dbReference type="PANTHER" id="PTHR11709:SF394">
    <property type="entry name" value="FI03373P-RELATED"/>
    <property type="match status" value="1"/>
</dbReference>
<proteinExistence type="inferred from homology"/>
<dbReference type="PROSITE" id="PS00080">
    <property type="entry name" value="MULTICOPPER_OXIDASE2"/>
    <property type="match status" value="1"/>
</dbReference>
<accession>A0A7M5WJH0</accession>
<dbReference type="CDD" id="cd13905">
    <property type="entry name" value="CuRO_3_tcLLC2_insect_like"/>
    <property type="match status" value="1"/>
</dbReference>
<keyword evidence="4" id="KW-0186">Copper</keyword>
<evidence type="ECO:0000256" key="4">
    <source>
        <dbReference type="ARBA" id="ARBA00023008"/>
    </source>
</evidence>
<dbReference type="InterPro" id="IPR011707">
    <property type="entry name" value="Cu-oxidase-like_N"/>
</dbReference>
<keyword evidence="5" id="KW-0812">Transmembrane</keyword>
<protein>
    <submittedName>
        <fullName evidence="10">Uncharacterized protein</fullName>
    </submittedName>
</protein>
<dbReference type="Pfam" id="PF07731">
    <property type="entry name" value="Cu-oxidase_2"/>
    <property type="match status" value="1"/>
</dbReference>
<dbReference type="Pfam" id="PF00394">
    <property type="entry name" value="Cu-oxidase"/>
    <property type="match status" value="1"/>
</dbReference>
<keyword evidence="5" id="KW-0472">Membrane</keyword>
<name>A0A7M5WJH0_9CNID</name>
<keyword evidence="3" id="KW-0560">Oxidoreductase</keyword>
<keyword evidence="5" id="KW-1133">Transmembrane helix</keyword>
<dbReference type="Pfam" id="PF07732">
    <property type="entry name" value="Cu-oxidase_3"/>
    <property type="match status" value="1"/>
</dbReference>
<dbReference type="GO" id="GO:0005886">
    <property type="term" value="C:plasma membrane"/>
    <property type="evidence" value="ECO:0007669"/>
    <property type="project" value="TreeGrafter"/>
</dbReference>
<dbReference type="PROSITE" id="PS00079">
    <property type="entry name" value="MULTICOPPER_OXIDASE1"/>
    <property type="match status" value="1"/>
</dbReference>
<dbReference type="CDD" id="cd13858">
    <property type="entry name" value="CuRO_1_tcLCC2_insect_like"/>
    <property type="match status" value="1"/>
</dbReference>
<dbReference type="FunFam" id="2.60.40.420:FF:000045">
    <property type="entry name" value="Laccase 2"/>
    <property type="match status" value="1"/>
</dbReference>
<feature type="domain" description="Plastocyanin-like" evidence="9">
    <location>
        <begin position="87"/>
        <end position="196"/>
    </location>
</feature>
<feature type="signal peptide" evidence="6">
    <location>
        <begin position="1"/>
        <end position="22"/>
    </location>
</feature>
<evidence type="ECO:0000256" key="3">
    <source>
        <dbReference type="ARBA" id="ARBA00023002"/>
    </source>
</evidence>
<feature type="chain" id="PRO_5029764424" evidence="6">
    <location>
        <begin position="23"/>
        <end position="721"/>
    </location>
</feature>
<evidence type="ECO:0000259" key="8">
    <source>
        <dbReference type="Pfam" id="PF07731"/>
    </source>
</evidence>
<evidence type="ECO:0000313" key="11">
    <source>
        <dbReference type="Proteomes" id="UP000594262"/>
    </source>
</evidence>
<comment type="similarity">
    <text evidence="1">Belongs to the multicopper oxidase family.</text>
</comment>
<feature type="domain" description="Plastocyanin-like" evidence="7">
    <location>
        <begin position="206"/>
        <end position="374"/>
    </location>
</feature>
<dbReference type="GO" id="GO:0016491">
    <property type="term" value="F:oxidoreductase activity"/>
    <property type="evidence" value="ECO:0007669"/>
    <property type="project" value="UniProtKB-KW"/>
</dbReference>
<evidence type="ECO:0000259" key="7">
    <source>
        <dbReference type="Pfam" id="PF00394"/>
    </source>
</evidence>
<dbReference type="PANTHER" id="PTHR11709">
    <property type="entry name" value="MULTI-COPPER OXIDASE"/>
    <property type="match status" value="1"/>
</dbReference>
<evidence type="ECO:0000256" key="2">
    <source>
        <dbReference type="ARBA" id="ARBA00022723"/>
    </source>
</evidence>
<evidence type="ECO:0000256" key="1">
    <source>
        <dbReference type="ARBA" id="ARBA00010609"/>
    </source>
</evidence>
<dbReference type="OrthoDB" id="2121828at2759"/>
<feature type="domain" description="Plastocyanin-like" evidence="8">
    <location>
        <begin position="478"/>
        <end position="631"/>
    </location>
</feature>
<dbReference type="GO" id="GO:0005507">
    <property type="term" value="F:copper ion binding"/>
    <property type="evidence" value="ECO:0007669"/>
    <property type="project" value="InterPro"/>
</dbReference>
<dbReference type="Proteomes" id="UP000594262">
    <property type="component" value="Unplaced"/>
</dbReference>
<dbReference type="AlphaFoldDB" id="A0A7M5WJH0"/>
<sequence>MLSFKLIYSLTFPYLLPFLSLAERHPDGFTYKECSPTREVCEYWLNIQEKLTMIFHKDLVYADNGRLYLYNEHPSNFSTVVPPEKVVTVDGVNRMVEAVNETLPGPPIVAYEGQTMIIHIKNTLLSNAATIHFHGLHQRDTSYFDGMPYVTQCPIGAGQTFTHKFKLKQTGTYWYHSHIGSQRTNGVYGAFIIKKRYSPGVIPPKDMIMTVGDWHHENSDEVYVKMVYGNFIGRDKYEITGTHDGGHFSGVPWVSALINGRGRYIDPNTGKKIMAPLTWFNVTKGTAYRFRVIGAGSLYPLRISIDNHVLRIIASDGYDFQEFEAESFVINPGERYDFILDANQPYGNYWIRAVSLEENGKDHSVEAILHYKQAPDSEPSTTRKECTQDEPCVVLNCPFDFFTEEHIRCTKVSDMKSADVHDETPEWRDDSEEHFLNFAFPGQKVTPGSVNGRKFEYPGINSLFQGQQVGQMQDYDCSNHDCGDDKICYCHYELTIPYNKTIQMVWLNMGVGSGYAHPMHIHGHSFYLLKLEYAQSDNKTGKITNHTPDINCGGGLNFCNSAKWSDPSWENGNIPGLNLKNPPRKDTVIVPTGGYAVIRIRSDNPGKWFLHCHIEVHALDGMGMIINEAPDHPLKPPKGFPSCVNFYDDNSRDIDYVESNLQALKDQSPSNETIGPIPQCPAHKESLFIITSAVLGAVILVQVFIIFTCAIHRRKGDSEKT</sequence>